<organism evidence="1 2">
    <name type="scientific">Zarea fungicola</name>
    <dbReference type="NCBI Taxonomy" id="93591"/>
    <lineage>
        <taxon>Eukaryota</taxon>
        <taxon>Fungi</taxon>
        <taxon>Dikarya</taxon>
        <taxon>Ascomycota</taxon>
        <taxon>Pezizomycotina</taxon>
        <taxon>Sordariomycetes</taxon>
        <taxon>Hypocreomycetidae</taxon>
        <taxon>Hypocreales</taxon>
        <taxon>Cordycipitaceae</taxon>
        <taxon>Zarea</taxon>
    </lineage>
</organism>
<dbReference type="EMBL" id="JANJQO010000820">
    <property type="protein sequence ID" value="KAJ2974513.1"/>
    <property type="molecule type" value="Genomic_DNA"/>
</dbReference>
<proteinExistence type="predicted"/>
<accession>A0ACC1N6U3</accession>
<comment type="caution">
    <text evidence="1">The sequence shown here is derived from an EMBL/GenBank/DDBJ whole genome shotgun (WGS) entry which is preliminary data.</text>
</comment>
<sequence length="134" mass="14692">MGVSYENCGSHTVQQSEHGIWKAGFRCPDMVVTPLGGIGERRLYSEVEYGNYLLLSIGSASVLNPGLESVVTQYAILAEDDKSTSNSEKMYTASWASLNDVFHVVVRPDMYIAFVAQDITACEAHIRSVLRAAQ</sequence>
<evidence type="ECO:0000313" key="2">
    <source>
        <dbReference type="Proteomes" id="UP001143910"/>
    </source>
</evidence>
<gene>
    <name evidence="1" type="ORF">NQ176_g6015</name>
</gene>
<evidence type="ECO:0000313" key="1">
    <source>
        <dbReference type="EMBL" id="KAJ2974513.1"/>
    </source>
</evidence>
<protein>
    <submittedName>
        <fullName evidence="1">Uncharacterized protein</fullName>
    </submittedName>
</protein>
<keyword evidence="2" id="KW-1185">Reference proteome</keyword>
<reference evidence="1" key="1">
    <citation type="submission" date="2022-08" db="EMBL/GenBank/DDBJ databases">
        <title>Genome Sequence of Lecanicillium fungicola.</title>
        <authorList>
            <person name="Buettner E."/>
        </authorList>
    </citation>
    <scope>NUCLEOTIDE SEQUENCE</scope>
    <source>
        <strain evidence="1">Babe33</strain>
    </source>
</reference>
<dbReference type="Proteomes" id="UP001143910">
    <property type="component" value="Unassembled WGS sequence"/>
</dbReference>
<name>A0ACC1N6U3_9HYPO</name>